<keyword evidence="5" id="KW-1185">Reference proteome</keyword>
<keyword evidence="2" id="KW-0732">Signal</keyword>
<dbReference type="Pfam" id="PF13458">
    <property type="entry name" value="Peripla_BP_6"/>
    <property type="match status" value="1"/>
</dbReference>
<accession>A0ABY8C084</accession>
<evidence type="ECO:0000313" key="5">
    <source>
        <dbReference type="Proteomes" id="UP001214553"/>
    </source>
</evidence>
<sequence length="411" mass="43807">MTPSADSRLAAVADYLETDLVGEADPHLEPVVLGWVTAGDGPFAEHDVDATMAAAVRLLNERFGGIGGHPVVVRRCLVDGTDAQSESAAAQLAGDAEVCLVLQGNLPEGAEALHRMLGDQLAVAVVSPIGAQDTAARNAYCMTTGTAGAEFAFGHYLAEVLGFREVGVSRVAFDRVSDPIEADLRSSLEARGGVARVGYFGALDRSPKGWYEQAGVERALVDCQAASADALVVLGVPHPDPVIHTARALKALGIETPVYAIGFGLTEKVRAELGDFPRWTYMSPDPMMGAPDPSGHVDAYRAALAEYLPGRPPESLFLTSMAAFGSVITLARVLAPVVAAEGIDRRRAEEALAGFRGPVFLGPDTTPRRDDPDHPAVGSRAVRWYRYEGQDRWELAADWIDPVRPRPRPRP</sequence>
<evidence type="ECO:0000259" key="3">
    <source>
        <dbReference type="Pfam" id="PF13458"/>
    </source>
</evidence>
<protein>
    <submittedName>
        <fullName evidence="4">ABC transporter substrate-binding protein</fullName>
    </submittedName>
</protein>
<name>A0ABY8C084_9MICO</name>
<dbReference type="Gene3D" id="3.40.50.2300">
    <property type="match status" value="2"/>
</dbReference>
<dbReference type="Proteomes" id="UP001214553">
    <property type="component" value="Chromosome"/>
</dbReference>
<evidence type="ECO:0000313" key="4">
    <source>
        <dbReference type="EMBL" id="WEG08476.1"/>
    </source>
</evidence>
<dbReference type="InterPro" id="IPR028082">
    <property type="entry name" value="Peripla_BP_I"/>
</dbReference>
<organism evidence="4 5">
    <name type="scientific">Microbacterium horticulturae</name>
    <dbReference type="NCBI Taxonomy" id="3028316"/>
    <lineage>
        <taxon>Bacteria</taxon>
        <taxon>Bacillati</taxon>
        <taxon>Actinomycetota</taxon>
        <taxon>Actinomycetes</taxon>
        <taxon>Micrococcales</taxon>
        <taxon>Microbacteriaceae</taxon>
        <taxon>Microbacterium</taxon>
    </lineage>
</organism>
<evidence type="ECO:0000256" key="1">
    <source>
        <dbReference type="ARBA" id="ARBA00010062"/>
    </source>
</evidence>
<dbReference type="RefSeq" id="WP_275277804.1">
    <property type="nucleotide sequence ID" value="NZ_CP119108.1"/>
</dbReference>
<reference evidence="4 5" key="1">
    <citation type="submission" date="2023-03" db="EMBL/GenBank/DDBJ databases">
        <title>Genome sequence of Microbacterium sp. KACC 23027.</title>
        <authorList>
            <person name="Kim S."/>
            <person name="Heo J."/>
            <person name="Kwon S.-W."/>
        </authorList>
    </citation>
    <scope>NUCLEOTIDE SEQUENCE [LARGE SCALE GENOMIC DNA]</scope>
    <source>
        <strain evidence="4 5">KACC 23027</strain>
    </source>
</reference>
<dbReference type="InterPro" id="IPR028081">
    <property type="entry name" value="Leu-bd"/>
</dbReference>
<dbReference type="EMBL" id="CP119108">
    <property type="protein sequence ID" value="WEG08476.1"/>
    <property type="molecule type" value="Genomic_DNA"/>
</dbReference>
<proteinExistence type="inferred from homology"/>
<gene>
    <name evidence="4" type="ORF">PU630_14700</name>
</gene>
<dbReference type="SUPFAM" id="SSF53822">
    <property type="entry name" value="Periplasmic binding protein-like I"/>
    <property type="match status" value="1"/>
</dbReference>
<comment type="similarity">
    <text evidence="1">Belongs to the leucine-binding protein family.</text>
</comment>
<evidence type="ECO:0000256" key="2">
    <source>
        <dbReference type="ARBA" id="ARBA00022729"/>
    </source>
</evidence>
<feature type="domain" description="Leucine-binding protein" evidence="3">
    <location>
        <begin position="30"/>
        <end position="377"/>
    </location>
</feature>